<keyword evidence="2" id="KW-1133">Transmembrane helix</keyword>
<protein>
    <submittedName>
        <fullName evidence="3">Uncharacterized protein</fullName>
    </submittedName>
</protein>
<feature type="region of interest" description="Disordered" evidence="1">
    <location>
        <begin position="51"/>
        <end position="71"/>
    </location>
</feature>
<keyword evidence="4" id="KW-1185">Reference proteome</keyword>
<evidence type="ECO:0000256" key="1">
    <source>
        <dbReference type="SAM" id="MobiDB-lite"/>
    </source>
</evidence>
<keyword evidence="2" id="KW-0472">Membrane</keyword>
<evidence type="ECO:0000313" key="3">
    <source>
        <dbReference type="EMBL" id="MBR7620503.1"/>
    </source>
</evidence>
<organism evidence="3 4">
    <name type="scientific">Phenylobacterium glaciei</name>
    <dbReference type="NCBI Taxonomy" id="2803784"/>
    <lineage>
        <taxon>Bacteria</taxon>
        <taxon>Pseudomonadati</taxon>
        <taxon>Pseudomonadota</taxon>
        <taxon>Alphaproteobacteria</taxon>
        <taxon>Caulobacterales</taxon>
        <taxon>Caulobacteraceae</taxon>
        <taxon>Phenylobacterium</taxon>
    </lineage>
</organism>
<evidence type="ECO:0000256" key="2">
    <source>
        <dbReference type="SAM" id="Phobius"/>
    </source>
</evidence>
<dbReference type="EMBL" id="JAGSGD010000001">
    <property type="protein sequence ID" value="MBR7620503.1"/>
    <property type="molecule type" value="Genomic_DNA"/>
</dbReference>
<sequence length="71" mass="7368">MAQGSNGSGPWLAFLVGGLIVAVAVIAYFVYAGRQAAPSLTKDVDIHLTMPKAPPMPEGPKLPNAPIPMPK</sequence>
<feature type="compositionally biased region" description="Pro residues" evidence="1">
    <location>
        <begin position="52"/>
        <end position="71"/>
    </location>
</feature>
<evidence type="ECO:0000313" key="4">
    <source>
        <dbReference type="Proteomes" id="UP000622580"/>
    </source>
</evidence>
<name>A0A941D463_9CAUL</name>
<proteinExistence type="predicted"/>
<keyword evidence="2" id="KW-0812">Transmembrane</keyword>
<gene>
    <name evidence="3" type="ORF">JKL49_14005</name>
</gene>
<feature type="transmembrane region" description="Helical" evidence="2">
    <location>
        <begin position="12"/>
        <end position="32"/>
    </location>
</feature>
<reference evidence="3" key="1">
    <citation type="submission" date="2021-04" db="EMBL/GenBank/DDBJ databases">
        <title>Draft genome assembly of strain Phenylobacterium sp. 20VBR1 using MiniION and Illumina platforms.</title>
        <authorList>
            <person name="Thomas F.A."/>
            <person name="Krishnan K.P."/>
            <person name="Sinha R.K."/>
        </authorList>
    </citation>
    <scope>NUCLEOTIDE SEQUENCE</scope>
    <source>
        <strain evidence="3">20VBR1</strain>
    </source>
</reference>
<dbReference type="Proteomes" id="UP000622580">
    <property type="component" value="Unassembled WGS sequence"/>
</dbReference>
<dbReference type="AlphaFoldDB" id="A0A941D463"/>
<accession>A0A941D463</accession>
<comment type="caution">
    <text evidence="3">The sequence shown here is derived from an EMBL/GenBank/DDBJ whole genome shotgun (WGS) entry which is preliminary data.</text>
</comment>